<dbReference type="GO" id="GO:0045892">
    <property type="term" value="P:negative regulation of DNA-templated transcription"/>
    <property type="evidence" value="ECO:0007669"/>
    <property type="project" value="TreeGrafter"/>
</dbReference>
<keyword evidence="7" id="KW-0479">Metal-binding</keyword>
<dbReference type="KEGG" id="vti:CEQ48_14885"/>
<feature type="binding site" evidence="7">
    <location>
        <position position="104"/>
    </location>
    <ligand>
        <name>Zn(2+)</name>
        <dbReference type="ChEBI" id="CHEBI:29105"/>
    </ligand>
</feature>
<dbReference type="PANTHER" id="PTHR33202:SF6">
    <property type="entry name" value="ZINC UPTAKE REGULATION PROTEIN"/>
    <property type="match status" value="1"/>
</dbReference>
<dbReference type="Pfam" id="PF01475">
    <property type="entry name" value="FUR"/>
    <property type="match status" value="1"/>
</dbReference>
<sequence length="159" mass="18228">MRDIEGVMEQAEKICLVRGKQLTTKRRLVLSVLLHANKPLSAYEIVDYCNCHFSQQIQAMSVYRILDFLVAEHFVHKLNISNKYIVCSHIERNHEHSATQFLICAECGKVREVIINARVISSIRANARQEGYTVINPQFEITCVCDDCSIKQSRELGCE</sequence>
<keyword evidence="2" id="KW-0678">Repressor</keyword>
<dbReference type="AlphaFoldDB" id="A0AAU8WW16"/>
<protein>
    <submittedName>
        <fullName evidence="8">Transcriptional repressor</fullName>
    </submittedName>
</protein>
<comment type="similarity">
    <text evidence="1">Belongs to the Fur family.</text>
</comment>
<keyword evidence="9" id="KW-1185">Reference proteome</keyword>
<evidence type="ECO:0000256" key="6">
    <source>
        <dbReference type="ARBA" id="ARBA00023163"/>
    </source>
</evidence>
<evidence type="ECO:0000313" key="9">
    <source>
        <dbReference type="Proteomes" id="UP000198371"/>
    </source>
</evidence>
<evidence type="ECO:0000256" key="3">
    <source>
        <dbReference type="ARBA" id="ARBA00022833"/>
    </source>
</evidence>
<accession>A0AAU8WW16</accession>
<evidence type="ECO:0000256" key="7">
    <source>
        <dbReference type="PIRSR" id="PIRSR602481-1"/>
    </source>
</evidence>
<dbReference type="Proteomes" id="UP000198371">
    <property type="component" value="Chromosome 1"/>
</dbReference>
<dbReference type="GO" id="GO:0008270">
    <property type="term" value="F:zinc ion binding"/>
    <property type="evidence" value="ECO:0007669"/>
    <property type="project" value="TreeGrafter"/>
</dbReference>
<dbReference type="Gene3D" id="3.30.1490.190">
    <property type="match status" value="1"/>
</dbReference>
<dbReference type="PANTHER" id="PTHR33202">
    <property type="entry name" value="ZINC UPTAKE REGULATION PROTEIN"/>
    <property type="match status" value="1"/>
</dbReference>
<keyword evidence="4" id="KW-0805">Transcription regulation</keyword>
<reference evidence="9" key="1">
    <citation type="journal article" date="2017" name="Genome Announc.">
        <title>Complete Genome Sequence of Vibrio sp. Strain 2521-89, a Close Relative of Vibrio cholerae Isolated from Lake Water in New Mexico, USA.</title>
        <authorList>
            <person name="Liang K."/>
            <person name="Orata F.D."/>
            <person name="Winkjer N.S."/>
            <person name="Rowe L.A."/>
            <person name="Tarr C.L."/>
            <person name="Boucher Y."/>
        </authorList>
    </citation>
    <scope>NUCLEOTIDE SEQUENCE [LARGE SCALE GENOMIC DNA]</scope>
    <source>
        <strain evidence="9">2521-89</strain>
    </source>
</reference>
<dbReference type="EMBL" id="CP022353">
    <property type="protein sequence ID" value="ASK56005.1"/>
    <property type="molecule type" value="Genomic_DNA"/>
</dbReference>
<evidence type="ECO:0000256" key="1">
    <source>
        <dbReference type="ARBA" id="ARBA00007957"/>
    </source>
</evidence>
<evidence type="ECO:0000256" key="4">
    <source>
        <dbReference type="ARBA" id="ARBA00023015"/>
    </source>
</evidence>
<gene>
    <name evidence="8" type="ORF">CEQ48_14885</name>
</gene>
<dbReference type="GO" id="GO:0003700">
    <property type="term" value="F:DNA-binding transcription factor activity"/>
    <property type="evidence" value="ECO:0007669"/>
    <property type="project" value="InterPro"/>
</dbReference>
<keyword evidence="6" id="KW-0804">Transcription</keyword>
<name>A0AAU8WW16_9VIBR</name>
<evidence type="ECO:0000256" key="2">
    <source>
        <dbReference type="ARBA" id="ARBA00022491"/>
    </source>
</evidence>
<dbReference type="GO" id="GO:1900376">
    <property type="term" value="P:regulation of secondary metabolite biosynthetic process"/>
    <property type="evidence" value="ECO:0007669"/>
    <property type="project" value="TreeGrafter"/>
</dbReference>
<feature type="binding site" evidence="7">
    <location>
        <position position="148"/>
    </location>
    <ligand>
        <name>Zn(2+)</name>
        <dbReference type="ChEBI" id="CHEBI:29105"/>
    </ligand>
</feature>
<proteinExistence type="inferred from homology"/>
<feature type="binding site" evidence="7">
    <location>
        <position position="145"/>
    </location>
    <ligand>
        <name>Zn(2+)</name>
        <dbReference type="ChEBI" id="CHEBI:29105"/>
    </ligand>
</feature>
<dbReference type="InterPro" id="IPR036388">
    <property type="entry name" value="WH-like_DNA-bd_sf"/>
</dbReference>
<organism evidence="8 9">
    <name type="scientific">Vibrio tarriae</name>
    <dbReference type="NCBI Taxonomy" id="2014742"/>
    <lineage>
        <taxon>Bacteria</taxon>
        <taxon>Pseudomonadati</taxon>
        <taxon>Pseudomonadota</taxon>
        <taxon>Gammaproteobacteria</taxon>
        <taxon>Vibrionales</taxon>
        <taxon>Vibrionaceae</taxon>
        <taxon>Vibrio</taxon>
    </lineage>
</organism>
<dbReference type="RefSeq" id="WP_089071790.1">
    <property type="nucleotide sequence ID" value="NZ_CP022353.1"/>
</dbReference>
<reference evidence="8 9" key="2">
    <citation type="submission" date="2017-06" db="EMBL/GenBank/DDBJ databases">
        <title>Complete genome sequence of Vibrio sp. 2521-89, a close relative of Vibrio cholerae isolated from lake water in New Mexico, USA.</title>
        <authorList>
            <person name="Liang K."/>
            <person name="Orata F.D."/>
            <person name="Winkjer N.S."/>
            <person name="Tarr C.L."/>
            <person name="Boucher Y."/>
        </authorList>
    </citation>
    <scope>NUCLEOTIDE SEQUENCE [LARGE SCALE GENOMIC DNA]</scope>
    <source>
        <strain evidence="8 9">2521-89</strain>
    </source>
</reference>
<dbReference type="SUPFAM" id="SSF46785">
    <property type="entry name" value="Winged helix' DNA-binding domain"/>
    <property type="match status" value="1"/>
</dbReference>
<comment type="cofactor">
    <cofactor evidence="7">
        <name>Zn(2+)</name>
        <dbReference type="ChEBI" id="CHEBI:29105"/>
    </cofactor>
    <text evidence="7">Binds 1 zinc ion per subunit.</text>
</comment>
<keyword evidence="5" id="KW-0238">DNA-binding</keyword>
<dbReference type="Gene3D" id="1.10.10.10">
    <property type="entry name" value="Winged helix-like DNA-binding domain superfamily/Winged helix DNA-binding domain"/>
    <property type="match status" value="1"/>
</dbReference>
<feature type="binding site" evidence="7">
    <location>
        <position position="107"/>
    </location>
    <ligand>
        <name>Zn(2+)</name>
        <dbReference type="ChEBI" id="CHEBI:29105"/>
    </ligand>
</feature>
<keyword evidence="3 7" id="KW-0862">Zinc</keyword>
<dbReference type="GO" id="GO:0000976">
    <property type="term" value="F:transcription cis-regulatory region binding"/>
    <property type="evidence" value="ECO:0007669"/>
    <property type="project" value="TreeGrafter"/>
</dbReference>
<dbReference type="InterPro" id="IPR036390">
    <property type="entry name" value="WH_DNA-bd_sf"/>
</dbReference>
<dbReference type="InterPro" id="IPR043135">
    <property type="entry name" value="Fur_C"/>
</dbReference>
<dbReference type="InterPro" id="IPR002481">
    <property type="entry name" value="FUR"/>
</dbReference>
<dbReference type="GO" id="GO:0005829">
    <property type="term" value="C:cytosol"/>
    <property type="evidence" value="ECO:0007669"/>
    <property type="project" value="TreeGrafter"/>
</dbReference>
<evidence type="ECO:0000256" key="5">
    <source>
        <dbReference type="ARBA" id="ARBA00023125"/>
    </source>
</evidence>
<evidence type="ECO:0000313" key="8">
    <source>
        <dbReference type="EMBL" id="ASK56005.1"/>
    </source>
</evidence>